<sequence length="125" mass="13324">MYDEKDLQADIKRFAVEVADDGRSASGRLLFGADVDGTLHYDFALRLPTLADQMAAEERGLAPLAQSIYLTLASITRLGSLTEVPDYEVLRASIAAPDFDALYAASAALKKKRLSLSDAATSGAA</sequence>
<dbReference type="OrthoDB" id="6555722at2"/>
<dbReference type="AlphaFoldDB" id="A0A381EFC6"/>
<reference evidence="1 2" key="1">
    <citation type="submission" date="2018-06" db="EMBL/GenBank/DDBJ databases">
        <authorList>
            <consortium name="Pathogen Informatics"/>
            <person name="Doyle S."/>
        </authorList>
    </citation>
    <scope>NUCLEOTIDE SEQUENCE [LARGE SCALE GENOMIC DNA]</scope>
    <source>
        <strain evidence="1 2">NCTC13294</strain>
    </source>
</reference>
<evidence type="ECO:0000313" key="1">
    <source>
        <dbReference type="EMBL" id="SUX25725.1"/>
    </source>
</evidence>
<protein>
    <submittedName>
        <fullName evidence="1">Uncharacterized protein</fullName>
    </submittedName>
</protein>
<name>A0A381EFC6_9GAMM</name>
<proteinExistence type="predicted"/>
<gene>
    <name evidence="1" type="ORF">NCTC13294_02614</name>
</gene>
<dbReference type="RefSeq" id="WP_115612656.1">
    <property type="nucleotide sequence ID" value="NZ_JBHLZC010000001.1"/>
</dbReference>
<evidence type="ECO:0000313" key="2">
    <source>
        <dbReference type="Proteomes" id="UP000254572"/>
    </source>
</evidence>
<organism evidence="1 2">
    <name type="scientific">Cardiobacterium valvarum</name>
    <dbReference type="NCBI Taxonomy" id="194702"/>
    <lineage>
        <taxon>Bacteria</taxon>
        <taxon>Pseudomonadati</taxon>
        <taxon>Pseudomonadota</taxon>
        <taxon>Gammaproteobacteria</taxon>
        <taxon>Cardiobacteriales</taxon>
        <taxon>Cardiobacteriaceae</taxon>
        <taxon>Cardiobacterium</taxon>
    </lineage>
</organism>
<accession>A0A381EFC6</accession>
<dbReference type="EMBL" id="UFUW01000001">
    <property type="protein sequence ID" value="SUX25725.1"/>
    <property type="molecule type" value="Genomic_DNA"/>
</dbReference>
<dbReference type="Proteomes" id="UP000254572">
    <property type="component" value="Unassembled WGS sequence"/>
</dbReference>
<keyword evidence="2" id="KW-1185">Reference proteome</keyword>